<keyword evidence="3" id="KW-1185">Reference proteome</keyword>
<keyword evidence="1" id="KW-1133">Transmembrane helix</keyword>
<feature type="transmembrane region" description="Helical" evidence="1">
    <location>
        <begin position="15"/>
        <end position="34"/>
    </location>
</feature>
<proteinExistence type="predicted"/>
<dbReference type="Proteomes" id="UP000053766">
    <property type="component" value="Unassembled WGS sequence"/>
</dbReference>
<name>A0A0D8XEZ9_DICVI</name>
<sequence length="117" mass="13515">MDSVIDLKANPSLESYPVVTVTLCSSVCYPIIFYKTKTKLATNRCFKVIAMWTTNTKTTTYPSKRKAGTILINDDVIALLYYFRKFVNFTVYQLISKKDNRSKSNLFRNKQKFSLTT</sequence>
<evidence type="ECO:0000256" key="1">
    <source>
        <dbReference type="SAM" id="Phobius"/>
    </source>
</evidence>
<reference evidence="3" key="2">
    <citation type="journal article" date="2016" name="Sci. Rep.">
        <title>Dictyocaulus viviparus genome, variome and transcriptome elucidate lungworm biology and support future intervention.</title>
        <authorList>
            <person name="McNulty S.N."/>
            <person name="Strube C."/>
            <person name="Rosa B.A."/>
            <person name="Martin J.C."/>
            <person name="Tyagi R."/>
            <person name="Choi Y.J."/>
            <person name="Wang Q."/>
            <person name="Hallsworth Pepin K."/>
            <person name="Zhang X."/>
            <person name="Ozersky P."/>
            <person name="Wilson R.K."/>
            <person name="Sternberg P.W."/>
            <person name="Gasser R.B."/>
            <person name="Mitreva M."/>
        </authorList>
    </citation>
    <scope>NUCLEOTIDE SEQUENCE [LARGE SCALE GENOMIC DNA]</scope>
    <source>
        <strain evidence="3">HannoverDv2000</strain>
    </source>
</reference>
<dbReference type="EMBL" id="KN716689">
    <property type="protein sequence ID" value="KJH42254.1"/>
    <property type="molecule type" value="Genomic_DNA"/>
</dbReference>
<organism evidence="2 3">
    <name type="scientific">Dictyocaulus viviparus</name>
    <name type="common">Bovine lungworm</name>
    <dbReference type="NCBI Taxonomy" id="29172"/>
    <lineage>
        <taxon>Eukaryota</taxon>
        <taxon>Metazoa</taxon>
        <taxon>Ecdysozoa</taxon>
        <taxon>Nematoda</taxon>
        <taxon>Chromadorea</taxon>
        <taxon>Rhabditida</taxon>
        <taxon>Rhabditina</taxon>
        <taxon>Rhabditomorpha</taxon>
        <taxon>Strongyloidea</taxon>
        <taxon>Metastrongylidae</taxon>
        <taxon>Dictyocaulus</taxon>
    </lineage>
</organism>
<keyword evidence="1" id="KW-0812">Transmembrane</keyword>
<keyword evidence="1" id="KW-0472">Membrane</keyword>
<dbReference type="AlphaFoldDB" id="A0A0D8XEZ9"/>
<gene>
    <name evidence="2" type="ORF">DICVIV_11764</name>
</gene>
<accession>A0A0D8XEZ9</accession>
<evidence type="ECO:0000313" key="2">
    <source>
        <dbReference type="EMBL" id="KJH42254.1"/>
    </source>
</evidence>
<protein>
    <submittedName>
        <fullName evidence="2">Uncharacterized protein</fullName>
    </submittedName>
</protein>
<evidence type="ECO:0000313" key="3">
    <source>
        <dbReference type="Proteomes" id="UP000053766"/>
    </source>
</evidence>
<reference evidence="2 3" key="1">
    <citation type="submission" date="2013-11" db="EMBL/GenBank/DDBJ databases">
        <title>Draft genome of the bovine lungworm Dictyocaulus viviparus.</title>
        <authorList>
            <person name="Mitreva M."/>
        </authorList>
    </citation>
    <scope>NUCLEOTIDE SEQUENCE [LARGE SCALE GENOMIC DNA]</scope>
    <source>
        <strain evidence="2 3">HannoverDv2000</strain>
    </source>
</reference>